<keyword evidence="4" id="KW-1185">Reference proteome</keyword>
<keyword evidence="1" id="KW-0812">Transmembrane</keyword>
<name>A0A9W6ISK5_9HYPH</name>
<sequence length="162" mass="18314">MTSNPYADDAYAAIPGVPHRWNALTIALTAIGFIVFWPLGLAMVVYVIWGEKIAAFARGPKNPFRSNAGFTGANDTFSRAAEDFTRNMRSEFGFGRKQRETGNAAFDAWRAAELKRIEDERRKLEETTAAFEAHLRAERGGVDDVRQREEFDRFMRERGAGF</sequence>
<proteinExistence type="predicted"/>
<protein>
    <submittedName>
        <fullName evidence="2">Membrane protein</fullName>
    </submittedName>
</protein>
<reference evidence="3 4" key="2">
    <citation type="submission" date="2021-01" db="EMBL/GenBank/DDBJ databases">
        <title>Genomic Encyclopedia of Type Strains, Phase IV (KMG-IV): sequencing the most valuable type-strain genomes for metagenomic binning, comparative biology and taxonomic classification.</title>
        <authorList>
            <person name="Goeker M."/>
        </authorList>
    </citation>
    <scope>NUCLEOTIDE SEQUENCE [LARGE SCALE GENOMIC DNA]</scope>
    <source>
        <strain evidence="3 4">DSM 6130</strain>
    </source>
</reference>
<evidence type="ECO:0000256" key="1">
    <source>
        <dbReference type="SAM" id="Phobius"/>
    </source>
</evidence>
<reference evidence="2" key="3">
    <citation type="submission" date="2023-01" db="EMBL/GenBank/DDBJ databases">
        <authorList>
            <person name="Sun Q."/>
            <person name="Evtushenko L."/>
        </authorList>
    </citation>
    <scope>NUCLEOTIDE SEQUENCE</scope>
    <source>
        <strain evidence="2">VKM B-1606</strain>
    </source>
</reference>
<dbReference type="Proteomes" id="UP001143400">
    <property type="component" value="Unassembled WGS sequence"/>
</dbReference>
<evidence type="ECO:0000313" key="2">
    <source>
        <dbReference type="EMBL" id="GLK55728.1"/>
    </source>
</evidence>
<evidence type="ECO:0000313" key="4">
    <source>
        <dbReference type="Proteomes" id="UP000758856"/>
    </source>
</evidence>
<keyword evidence="1" id="KW-1133">Transmembrane helix</keyword>
<evidence type="ECO:0000313" key="3">
    <source>
        <dbReference type="EMBL" id="MBM7850435.1"/>
    </source>
</evidence>
<gene>
    <name evidence="2" type="ORF">GCM10008170_17470</name>
    <name evidence="3" type="ORF">JOD31_000647</name>
</gene>
<evidence type="ECO:0000313" key="5">
    <source>
        <dbReference type="Proteomes" id="UP001143400"/>
    </source>
</evidence>
<dbReference type="InterPro" id="IPR021273">
    <property type="entry name" value="DUF2852"/>
</dbReference>
<keyword evidence="1" id="KW-0472">Membrane</keyword>
<dbReference type="RefSeq" id="WP_210341294.1">
    <property type="nucleotide sequence ID" value="NZ_BSFF01000002.1"/>
</dbReference>
<dbReference type="Pfam" id="PF11014">
    <property type="entry name" value="DUF2852"/>
    <property type="match status" value="1"/>
</dbReference>
<dbReference type="Proteomes" id="UP000758856">
    <property type="component" value="Unassembled WGS sequence"/>
</dbReference>
<dbReference type="EMBL" id="BSFF01000002">
    <property type="protein sequence ID" value="GLK55728.1"/>
    <property type="molecule type" value="Genomic_DNA"/>
</dbReference>
<accession>A0A9W6ISK5</accession>
<reference evidence="2" key="1">
    <citation type="journal article" date="2014" name="Int. J. Syst. Evol. Microbiol.">
        <title>Complete genome sequence of Corynebacterium casei LMG S-19264T (=DSM 44701T), isolated from a smear-ripened cheese.</title>
        <authorList>
            <consortium name="US DOE Joint Genome Institute (JGI-PGF)"/>
            <person name="Walter F."/>
            <person name="Albersmeier A."/>
            <person name="Kalinowski J."/>
            <person name="Ruckert C."/>
        </authorList>
    </citation>
    <scope>NUCLEOTIDE SEQUENCE</scope>
    <source>
        <strain evidence="2">VKM B-1606</strain>
    </source>
</reference>
<feature type="transmembrane region" description="Helical" evidence="1">
    <location>
        <begin position="26"/>
        <end position="49"/>
    </location>
</feature>
<organism evidence="2 5">
    <name type="scientific">Methylopila capsulata</name>
    <dbReference type="NCBI Taxonomy" id="61654"/>
    <lineage>
        <taxon>Bacteria</taxon>
        <taxon>Pseudomonadati</taxon>
        <taxon>Pseudomonadota</taxon>
        <taxon>Alphaproteobacteria</taxon>
        <taxon>Hyphomicrobiales</taxon>
        <taxon>Methylopilaceae</taxon>
        <taxon>Methylopila</taxon>
    </lineage>
</organism>
<comment type="caution">
    <text evidence="2">The sequence shown here is derived from an EMBL/GenBank/DDBJ whole genome shotgun (WGS) entry which is preliminary data.</text>
</comment>
<dbReference type="EMBL" id="JAFBCY010000001">
    <property type="protein sequence ID" value="MBM7850435.1"/>
    <property type="molecule type" value="Genomic_DNA"/>
</dbReference>
<dbReference type="AlphaFoldDB" id="A0A9W6ISK5"/>